<keyword evidence="2" id="KW-0597">Phosphoprotein</keyword>
<evidence type="ECO:0000313" key="7">
    <source>
        <dbReference type="Proteomes" id="UP001501169"/>
    </source>
</evidence>
<dbReference type="CDD" id="cd00383">
    <property type="entry name" value="trans_reg_C"/>
    <property type="match status" value="1"/>
</dbReference>
<feature type="modified residue" description="4-aspartylphosphate" evidence="2">
    <location>
        <position position="53"/>
    </location>
</feature>
<dbReference type="Proteomes" id="UP001501169">
    <property type="component" value="Unassembled WGS sequence"/>
</dbReference>
<evidence type="ECO:0000256" key="2">
    <source>
        <dbReference type="PROSITE-ProRule" id="PRU00169"/>
    </source>
</evidence>
<dbReference type="CDD" id="cd17574">
    <property type="entry name" value="REC_OmpR"/>
    <property type="match status" value="1"/>
</dbReference>
<evidence type="ECO:0000256" key="1">
    <source>
        <dbReference type="ARBA" id="ARBA00023125"/>
    </source>
</evidence>
<keyword evidence="7" id="KW-1185">Reference proteome</keyword>
<dbReference type="Gene3D" id="3.40.50.2300">
    <property type="match status" value="1"/>
</dbReference>
<dbReference type="SUPFAM" id="SSF46894">
    <property type="entry name" value="C-terminal effector domain of the bipartite response regulators"/>
    <property type="match status" value="1"/>
</dbReference>
<accession>A0ABP3NM58</accession>
<dbReference type="RefSeq" id="WP_226766375.1">
    <property type="nucleotide sequence ID" value="NZ_BAAAEO010000002.1"/>
</dbReference>
<dbReference type="InterPro" id="IPR016032">
    <property type="entry name" value="Sig_transdc_resp-reg_C-effctor"/>
</dbReference>
<evidence type="ECO:0000256" key="3">
    <source>
        <dbReference type="PROSITE-ProRule" id="PRU01091"/>
    </source>
</evidence>
<keyword evidence="1 3" id="KW-0238">DNA-binding</keyword>
<protein>
    <submittedName>
        <fullName evidence="6">Response regulator transcription factor BfmR</fullName>
    </submittedName>
</protein>
<name>A0ABP3NM58_9GAMM</name>
<dbReference type="EMBL" id="BAAAEO010000002">
    <property type="protein sequence ID" value="GAA0547603.1"/>
    <property type="molecule type" value="Genomic_DNA"/>
</dbReference>
<feature type="DNA-binding region" description="OmpR/PhoB-type" evidence="3">
    <location>
        <begin position="127"/>
        <end position="225"/>
    </location>
</feature>
<comment type="caution">
    <text evidence="6">The sequence shown here is derived from an EMBL/GenBank/DDBJ whole genome shotgun (WGS) entry which is preliminary data.</text>
</comment>
<reference evidence="7" key="1">
    <citation type="journal article" date="2019" name="Int. J. Syst. Evol. Microbiol.">
        <title>The Global Catalogue of Microorganisms (GCM) 10K type strain sequencing project: providing services to taxonomists for standard genome sequencing and annotation.</title>
        <authorList>
            <consortium name="The Broad Institute Genomics Platform"/>
            <consortium name="The Broad Institute Genome Sequencing Center for Infectious Disease"/>
            <person name="Wu L."/>
            <person name="Ma J."/>
        </authorList>
    </citation>
    <scope>NUCLEOTIDE SEQUENCE [LARGE SCALE GENOMIC DNA]</scope>
    <source>
        <strain evidence="7">JCM 14331</strain>
    </source>
</reference>
<sequence length="233" mass="26056">MNSHILLIEDDLELAKLVEDFLQHEGYQVTHCGNALKARKVLLAQGFDLIVCDVMLPGSNGFDLVRQIRQQFKGPILFMTAVTSVAAQLEGLQLGAQDYLLKPLDPRILLAKVRIFLSEAHSAQTTGDVLQQANLHIDKRSATVSVAGEELSLTDAELQLLITLTENYAVVVSRERLFREQLGREYDGADRTFDGRASRLRKKLQAADNKWNIRNIWGKGYCITYNANEAGTE</sequence>
<dbReference type="SMART" id="SM00448">
    <property type="entry name" value="REC"/>
    <property type="match status" value="1"/>
</dbReference>
<dbReference type="Pfam" id="PF00486">
    <property type="entry name" value="Trans_reg_C"/>
    <property type="match status" value="1"/>
</dbReference>
<dbReference type="InterPro" id="IPR011006">
    <property type="entry name" value="CheY-like_superfamily"/>
</dbReference>
<dbReference type="Gene3D" id="1.10.10.10">
    <property type="entry name" value="Winged helix-like DNA-binding domain superfamily/Winged helix DNA-binding domain"/>
    <property type="match status" value="1"/>
</dbReference>
<dbReference type="Pfam" id="PF00072">
    <property type="entry name" value="Response_reg"/>
    <property type="match status" value="1"/>
</dbReference>
<dbReference type="PROSITE" id="PS51755">
    <property type="entry name" value="OMPR_PHOB"/>
    <property type="match status" value="1"/>
</dbReference>
<dbReference type="InterPro" id="IPR001867">
    <property type="entry name" value="OmpR/PhoB-type_DNA-bd"/>
</dbReference>
<dbReference type="InterPro" id="IPR039420">
    <property type="entry name" value="WalR-like"/>
</dbReference>
<dbReference type="InterPro" id="IPR001789">
    <property type="entry name" value="Sig_transdc_resp-reg_receiver"/>
</dbReference>
<dbReference type="PANTHER" id="PTHR48111">
    <property type="entry name" value="REGULATOR OF RPOS"/>
    <property type="match status" value="1"/>
</dbReference>
<dbReference type="SUPFAM" id="SSF52172">
    <property type="entry name" value="CheY-like"/>
    <property type="match status" value="1"/>
</dbReference>
<dbReference type="SMART" id="SM00862">
    <property type="entry name" value="Trans_reg_C"/>
    <property type="match status" value="1"/>
</dbReference>
<dbReference type="InterPro" id="IPR036388">
    <property type="entry name" value="WH-like_DNA-bd_sf"/>
</dbReference>
<proteinExistence type="predicted"/>
<feature type="domain" description="Response regulatory" evidence="4">
    <location>
        <begin position="4"/>
        <end position="117"/>
    </location>
</feature>
<evidence type="ECO:0000259" key="5">
    <source>
        <dbReference type="PROSITE" id="PS51755"/>
    </source>
</evidence>
<organism evidence="6 7">
    <name type="scientific">Rheinheimera aquimaris</name>
    <dbReference type="NCBI Taxonomy" id="412437"/>
    <lineage>
        <taxon>Bacteria</taxon>
        <taxon>Pseudomonadati</taxon>
        <taxon>Pseudomonadota</taxon>
        <taxon>Gammaproteobacteria</taxon>
        <taxon>Chromatiales</taxon>
        <taxon>Chromatiaceae</taxon>
        <taxon>Rheinheimera</taxon>
    </lineage>
</organism>
<dbReference type="PANTHER" id="PTHR48111:SF47">
    <property type="entry name" value="TRANSCRIPTIONAL REGULATORY PROTEIN RSTA"/>
    <property type="match status" value="1"/>
</dbReference>
<evidence type="ECO:0000313" key="6">
    <source>
        <dbReference type="EMBL" id="GAA0547603.1"/>
    </source>
</evidence>
<feature type="domain" description="OmpR/PhoB-type" evidence="5">
    <location>
        <begin position="127"/>
        <end position="225"/>
    </location>
</feature>
<gene>
    <name evidence="6" type="primary">bfmR</name>
    <name evidence="6" type="ORF">GCM10009098_13990</name>
</gene>
<evidence type="ECO:0000259" key="4">
    <source>
        <dbReference type="PROSITE" id="PS50110"/>
    </source>
</evidence>
<dbReference type="PROSITE" id="PS50110">
    <property type="entry name" value="RESPONSE_REGULATORY"/>
    <property type="match status" value="1"/>
</dbReference>